<comment type="caution">
    <text evidence="1">The sequence shown here is derived from an EMBL/GenBank/DDBJ whole genome shotgun (WGS) entry which is preliminary data.</text>
</comment>
<feature type="non-terminal residue" evidence="1">
    <location>
        <position position="1"/>
    </location>
</feature>
<accession>A0A9N9K4C4</accession>
<gene>
    <name evidence="1" type="ORF">DERYTH_LOCUS25126</name>
</gene>
<name>A0A9N9K4C4_9GLOM</name>
<dbReference type="AlphaFoldDB" id="A0A9N9K4C4"/>
<sequence>ILKRKKDKKSILKNSKKEKNVKIRLAEINLNESKIDILQENITTNAKKKATLLYTKYKHVNYSTEIVKE</sequence>
<dbReference type="EMBL" id="CAJVPY010045274">
    <property type="protein sequence ID" value="CAG8809584.1"/>
    <property type="molecule type" value="Genomic_DNA"/>
</dbReference>
<proteinExistence type="predicted"/>
<keyword evidence="2" id="KW-1185">Reference proteome</keyword>
<evidence type="ECO:0000313" key="2">
    <source>
        <dbReference type="Proteomes" id="UP000789405"/>
    </source>
</evidence>
<protein>
    <submittedName>
        <fullName evidence="1">7075_t:CDS:1</fullName>
    </submittedName>
</protein>
<dbReference type="Proteomes" id="UP000789405">
    <property type="component" value="Unassembled WGS sequence"/>
</dbReference>
<organism evidence="1 2">
    <name type="scientific">Dentiscutata erythropus</name>
    <dbReference type="NCBI Taxonomy" id="1348616"/>
    <lineage>
        <taxon>Eukaryota</taxon>
        <taxon>Fungi</taxon>
        <taxon>Fungi incertae sedis</taxon>
        <taxon>Mucoromycota</taxon>
        <taxon>Glomeromycotina</taxon>
        <taxon>Glomeromycetes</taxon>
        <taxon>Diversisporales</taxon>
        <taxon>Gigasporaceae</taxon>
        <taxon>Dentiscutata</taxon>
    </lineage>
</organism>
<reference evidence="1" key="1">
    <citation type="submission" date="2021-06" db="EMBL/GenBank/DDBJ databases">
        <authorList>
            <person name="Kallberg Y."/>
            <person name="Tangrot J."/>
            <person name="Rosling A."/>
        </authorList>
    </citation>
    <scope>NUCLEOTIDE SEQUENCE</scope>
    <source>
        <strain evidence="1">MA453B</strain>
    </source>
</reference>
<evidence type="ECO:0000313" key="1">
    <source>
        <dbReference type="EMBL" id="CAG8809584.1"/>
    </source>
</evidence>